<dbReference type="Proteomes" id="UP001500456">
    <property type="component" value="Unassembled WGS sequence"/>
</dbReference>
<gene>
    <name evidence="1" type="ORF">GCM10022232_75480</name>
</gene>
<organism evidence="1 2">
    <name type="scientific">Streptomyces plumbiresistens</name>
    <dbReference type="NCBI Taxonomy" id="511811"/>
    <lineage>
        <taxon>Bacteria</taxon>
        <taxon>Bacillati</taxon>
        <taxon>Actinomycetota</taxon>
        <taxon>Actinomycetes</taxon>
        <taxon>Kitasatosporales</taxon>
        <taxon>Streptomycetaceae</taxon>
        <taxon>Streptomyces</taxon>
    </lineage>
</organism>
<accession>A0ABP7T2E4</accession>
<sequence>MIQPRHRLLDIWRSILSCSTEGRNWVNPGRAGRNSISDAEQLVCLLYPAFKISDLGFSEPDAMEPDVHEVLSPLGDWAGVPKALAGIIRDYLDMYTAENGTPVFPPGGSLRPLDPKAQASPEQSRLETVEAFSMAVTFSLSALAFVKSFAKKVRGEELAASLRGIHEALDRRLTHAMRGLLHSFAVDVFPVDSTRGDTLVLALGQRRQSRRALVDRLRSEMRPIRNGLRDLVPPSVAPGLVDEALLFECGWSWGPVRSDDNPLHLAEPVPSLYFTATAMDGIVDLFSPQTLRLGLLGREQQTLAQELHLRWELTQGYWTSLARFGGARWPLLQNMPWRTVESEESDYATLQVASVVVHNLMRQHGDDEFAPVDDLTPLAAVLEELAARGGITRRPSDRSRTVELHDPGELIPLPGSERHGPAMGWLMADYAPMLLKRMLQVARLTSDLPRRDRLMSVADELVDHLWRRRLSRGRAAGLWDAPGGVFGAREPHATAPSWYLTERVVEVLVVAATMVKAPPVRSPQLLETAGEKLREAEHLFAQETMSRPVGGSSPDEPLVRIEAALRRARDIVDSRPGTSAALVDEVLRELDGLALARSRAARGG</sequence>
<reference evidence="2" key="1">
    <citation type="journal article" date="2019" name="Int. J. Syst. Evol. Microbiol.">
        <title>The Global Catalogue of Microorganisms (GCM) 10K type strain sequencing project: providing services to taxonomists for standard genome sequencing and annotation.</title>
        <authorList>
            <consortium name="The Broad Institute Genomics Platform"/>
            <consortium name="The Broad Institute Genome Sequencing Center for Infectious Disease"/>
            <person name="Wu L."/>
            <person name="Ma J."/>
        </authorList>
    </citation>
    <scope>NUCLEOTIDE SEQUENCE [LARGE SCALE GENOMIC DNA]</scope>
    <source>
        <strain evidence="2">JCM 16924</strain>
    </source>
</reference>
<comment type="caution">
    <text evidence="1">The sequence shown here is derived from an EMBL/GenBank/DDBJ whole genome shotgun (WGS) entry which is preliminary data.</text>
</comment>
<keyword evidence="2" id="KW-1185">Reference proteome</keyword>
<name>A0ABP7T2E4_9ACTN</name>
<dbReference type="EMBL" id="BAAAZX010000029">
    <property type="protein sequence ID" value="GAA4020020.1"/>
    <property type="molecule type" value="Genomic_DNA"/>
</dbReference>
<evidence type="ECO:0000313" key="1">
    <source>
        <dbReference type="EMBL" id="GAA4020020.1"/>
    </source>
</evidence>
<proteinExistence type="predicted"/>
<dbReference type="NCBIfam" id="NF040567">
    <property type="entry name" value="SCO2524_fam"/>
    <property type="match status" value="1"/>
</dbReference>
<dbReference type="RefSeq" id="WP_345569637.1">
    <property type="nucleotide sequence ID" value="NZ_BAAAZX010000029.1"/>
</dbReference>
<dbReference type="InterPro" id="IPR049777">
    <property type="entry name" value="SCO2524-like"/>
</dbReference>
<protein>
    <submittedName>
        <fullName evidence="1">SCO2524 family protein</fullName>
    </submittedName>
</protein>
<evidence type="ECO:0000313" key="2">
    <source>
        <dbReference type="Proteomes" id="UP001500456"/>
    </source>
</evidence>